<reference evidence="2" key="2">
    <citation type="journal article" date="2018" name="BMC Genomics">
        <title>A manually annotated Actinidia chinensis var. chinensis (kiwifruit) genome highlights the challenges associated with draft genomes and gene prediction in plants.</title>
        <authorList>
            <person name="Pilkington S.M."/>
            <person name="Crowhurst R."/>
            <person name="Hilario E."/>
            <person name="Nardozza S."/>
            <person name="Fraser L."/>
            <person name="Peng Y."/>
            <person name="Gunaseelan K."/>
            <person name="Simpson R."/>
            <person name="Tahir J."/>
            <person name="Deroles S.C."/>
            <person name="Templeton K."/>
            <person name="Luo Z."/>
            <person name="Davy M."/>
            <person name="Cheng C."/>
            <person name="McNeilage M."/>
            <person name="Scaglione D."/>
            <person name="Liu Y."/>
            <person name="Zhang Q."/>
            <person name="Datson P."/>
            <person name="De Silva N."/>
            <person name="Gardiner S.E."/>
            <person name="Bassett H."/>
            <person name="Chagne D."/>
            <person name="McCallum J."/>
            <person name="Dzierzon H."/>
            <person name="Deng C."/>
            <person name="Wang Y.Y."/>
            <person name="Barron L."/>
            <person name="Manako K."/>
            <person name="Bowen J."/>
            <person name="Foster T.M."/>
            <person name="Erridge Z.A."/>
            <person name="Tiffin H."/>
            <person name="Waite C.N."/>
            <person name="Davies K.M."/>
            <person name="Grierson E.P."/>
            <person name="Laing W.A."/>
            <person name="Kirk R."/>
            <person name="Chen X."/>
            <person name="Wood M."/>
            <person name="Montefiori M."/>
            <person name="Brummell D.A."/>
            <person name="Schwinn K.E."/>
            <person name="Catanach A."/>
            <person name="Fullerton C."/>
            <person name="Li D."/>
            <person name="Meiyalaghan S."/>
            <person name="Nieuwenhuizen N."/>
            <person name="Read N."/>
            <person name="Prakash R."/>
            <person name="Hunter D."/>
            <person name="Zhang H."/>
            <person name="McKenzie M."/>
            <person name="Knabel M."/>
            <person name="Harris A."/>
            <person name="Allan A.C."/>
            <person name="Gleave A."/>
            <person name="Chen A."/>
            <person name="Janssen B.J."/>
            <person name="Plunkett B."/>
            <person name="Ampomah-Dwamena C."/>
            <person name="Voogd C."/>
            <person name="Leif D."/>
            <person name="Lafferty D."/>
            <person name="Souleyre E.J.F."/>
            <person name="Varkonyi-Gasic E."/>
            <person name="Gambi F."/>
            <person name="Hanley J."/>
            <person name="Yao J.L."/>
            <person name="Cheung J."/>
            <person name="David K.M."/>
            <person name="Warren B."/>
            <person name="Marsh K."/>
            <person name="Snowden K.C."/>
            <person name="Lin-Wang K."/>
            <person name="Brian L."/>
            <person name="Martinez-Sanchez M."/>
            <person name="Wang M."/>
            <person name="Ileperuma N."/>
            <person name="Macnee N."/>
            <person name="Campin R."/>
            <person name="McAtee P."/>
            <person name="Drummond R.S.M."/>
            <person name="Espley R.V."/>
            <person name="Ireland H.S."/>
            <person name="Wu R."/>
            <person name="Atkinson R.G."/>
            <person name="Karunairetnam S."/>
            <person name="Bulley S."/>
            <person name="Chunkath S."/>
            <person name="Hanley Z."/>
            <person name="Storey R."/>
            <person name="Thrimawithana A.H."/>
            <person name="Thomson S."/>
            <person name="David C."/>
            <person name="Testolin R."/>
            <person name="Huang H."/>
            <person name="Hellens R.P."/>
            <person name="Schaffer R.J."/>
        </authorList>
    </citation>
    <scope>NUCLEOTIDE SEQUENCE [LARGE SCALE GENOMIC DNA]</scope>
    <source>
        <strain evidence="2">cv. Red5</strain>
    </source>
</reference>
<keyword evidence="1" id="KW-0548">Nucleotidyltransferase</keyword>
<accession>A0A2R6RR74</accession>
<sequence>MARTTPILHHNKLLFTFHTKTSHSLFNPHNSLHSSKPLRSLSLSIFSPSPSCCSVTRVSTAPVEYAPPAPDFDFHREIARLRALRSKLYDSKTLNDKVRVIDSDSRVKRFLRNGVSRLGFLNLDNYELFLLKCVIAAGQEQVIGSFSSVEGDFESTRGLLKGALYTLVEMIENWDVNGGERLGEKDKERLKGEEIGVLRTLLKTLKEMEKFYDCIGGII</sequence>
<dbReference type="OrthoDB" id="2020092at2759"/>
<dbReference type="AlphaFoldDB" id="A0A2R6RR74"/>
<name>A0A2R6RR74_ACTCC</name>
<evidence type="ECO:0000313" key="2">
    <source>
        <dbReference type="Proteomes" id="UP000241394"/>
    </source>
</evidence>
<keyword evidence="2" id="KW-1185">Reference proteome</keyword>
<dbReference type="EMBL" id="NKQK01000003">
    <property type="protein sequence ID" value="PSS32520.1"/>
    <property type="molecule type" value="Genomic_DNA"/>
</dbReference>
<dbReference type="InParanoid" id="A0A2R6RR74"/>
<protein>
    <submittedName>
        <fullName evidence="1">UTP--glucose-1-phosphate uridylyltransferase</fullName>
    </submittedName>
</protein>
<comment type="caution">
    <text evidence="1">The sequence shown here is derived from an EMBL/GenBank/DDBJ whole genome shotgun (WGS) entry which is preliminary data.</text>
</comment>
<evidence type="ECO:0000313" key="1">
    <source>
        <dbReference type="EMBL" id="PSS32520.1"/>
    </source>
</evidence>
<organism evidence="1 2">
    <name type="scientific">Actinidia chinensis var. chinensis</name>
    <name type="common">Chinese soft-hair kiwi</name>
    <dbReference type="NCBI Taxonomy" id="1590841"/>
    <lineage>
        <taxon>Eukaryota</taxon>
        <taxon>Viridiplantae</taxon>
        <taxon>Streptophyta</taxon>
        <taxon>Embryophyta</taxon>
        <taxon>Tracheophyta</taxon>
        <taxon>Spermatophyta</taxon>
        <taxon>Magnoliopsida</taxon>
        <taxon>eudicotyledons</taxon>
        <taxon>Gunneridae</taxon>
        <taxon>Pentapetalae</taxon>
        <taxon>asterids</taxon>
        <taxon>Ericales</taxon>
        <taxon>Actinidiaceae</taxon>
        <taxon>Actinidia</taxon>
    </lineage>
</organism>
<dbReference type="Gramene" id="PSS32520">
    <property type="protein sequence ID" value="PSS32520"/>
    <property type="gene ID" value="CEY00_Acc02819"/>
</dbReference>
<gene>
    <name evidence="1" type="ORF">CEY00_Acc02819</name>
</gene>
<proteinExistence type="predicted"/>
<dbReference type="OMA" id="NSRRNWF"/>
<dbReference type="STRING" id="1590841.A0A2R6RR74"/>
<dbReference type="GO" id="GO:0016779">
    <property type="term" value="F:nucleotidyltransferase activity"/>
    <property type="evidence" value="ECO:0007669"/>
    <property type="project" value="UniProtKB-KW"/>
</dbReference>
<reference evidence="1 2" key="1">
    <citation type="submission" date="2017-07" db="EMBL/GenBank/DDBJ databases">
        <title>An improved, manually edited Actinidia chinensis var. chinensis (kiwifruit) genome highlights the challenges associated with draft genomes and gene prediction in plants.</title>
        <authorList>
            <person name="Pilkington S."/>
            <person name="Crowhurst R."/>
            <person name="Hilario E."/>
            <person name="Nardozza S."/>
            <person name="Fraser L."/>
            <person name="Peng Y."/>
            <person name="Gunaseelan K."/>
            <person name="Simpson R."/>
            <person name="Tahir J."/>
            <person name="Deroles S."/>
            <person name="Templeton K."/>
            <person name="Luo Z."/>
            <person name="Davy M."/>
            <person name="Cheng C."/>
            <person name="Mcneilage M."/>
            <person name="Scaglione D."/>
            <person name="Liu Y."/>
            <person name="Zhang Q."/>
            <person name="Datson P."/>
            <person name="De Silva N."/>
            <person name="Gardiner S."/>
            <person name="Bassett H."/>
            <person name="Chagne D."/>
            <person name="Mccallum J."/>
            <person name="Dzierzon H."/>
            <person name="Deng C."/>
            <person name="Wang Y.-Y."/>
            <person name="Barron N."/>
            <person name="Manako K."/>
            <person name="Bowen J."/>
            <person name="Foster T."/>
            <person name="Erridge Z."/>
            <person name="Tiffin H."/>
            <person name="Waite C."/>
            <person name="Davies K."/>
            <person name="Grierson E."/>
            <person name="Laing W."/>
            <person name="Kirk R."/>
            <person name="Chen X."/>
            <person name="Wood M."/>
            <person name="Montefiori M."/>
            <person name="Brummell D."/>
            <person name="Schwinn K."/>
            <person name="Catanach A."/>
            <person name="Fullerton C."/>
            <person name="Li D."/>
            <person name="Meiyalaghan S."/>
            <person name="Nieuwenhuizen N."/>
            <person name="Read N."/>
            <person name="Prakash R."/>
            <person name="Hunter D."/>
            <person name="Zhang H."/>
            <person name="Mckenzie M."/>
            <person name="Knabel M."/>
            <person name="Harris A."/>
            <person name="Allan A."/>
            <person name="Chen A."/>
            <person name="Janssen B."/>
            <person name="Plunkett B."/>
            <person name="Dwamena C."/>
            <person name="Voogd C."/>
            <person name="Leif D."/>
            <person name="Lafferty D."/>
            <person name="Souleyre E."/>
            <person name="Varkonyi-Gasic E."/>
            <person name="Gambi F."/>
            <person name="Hanley J."/>
            <person name="Yao J.-L."/>
            <person name="Cheung J."/>
            <person name="David K."/>
            <person name="Warren B."/>
            <person name="Marsh K."/>
            <person name="Snowden K."/>
            <person name="Lin-Wang K."/>
            <person name="Brian L."/>
            <person name="Martinez-Sanchez M."/>
            <person name="Wang M."/>
            <person name="Ileperuma N."/>
            <person name="Macnee N."/>
            <person name="Campin R."/>
            <person name="Mcatee P."/>
            <person name="Drummond R."/>
            <person name="Espley R."/>
            <person name="Ireland H."/>
            <person name="Wu R."/>
            <person name="Atkinson R."/>
            <person name="Karunairetnam S."/>
            <person name="Bulley S."/>
            <person name="Chunkath S."/>
            <person name="Hanley Z."/>
            <person name="Storey R."/>
            <person name="Thrimawithana A."/>
            <person name="Thomson S."/>
            <person name="David C."/>
            <person name="Testolin R."/>
        </authorList>
    </citation>
    <scope>NUCLEOTIDE SEQUENCE [LARGE SCALE GENOMIC DNA]</scope>
    <source>
        <strain evidence="2">cv. Red5</strain>
        <tissue evidence="1">Young leaf</tissue>
    </source>
</reference>
<feature type="non-terminal residue" evidence="1">
    <location>
        <position position="219"/>
    </location>
</feature>
<keyword evidence="1" id="KW-0808">Transferase</keyword>
<dbReference type="Proteomes" id="UP000241394">
    <property type="component" value="Chromosome LG3"/>
</dbReference>